<accession>A0A1N5TYH9</accession>
<dbReference type="Proteomes" id="UP000195607">
    <property type="component" value="Chromosome I"/>
</dbReference>
<reference evidence="1 2" key="1">
    <citation type="submission" date="2016-04" db="EMBL/GenBank/DDBJ databases">
        <authorList>
            <person name="Evans L.H."/>
            <person name="Alamgir A."/>
            <person name="Owens N."/>
            <person name="Weber N.D."/>
            <person name="Virtaneva K."/>
            <person name="Barbian K."/>
            <person name="Babar A."/>
            <person name="Rosenke K."/>
        </authorList>
    </citation>
    <scope>NUCLEOTIDE SEQUENCE [LARGE SCALE GENOMIC DNA]</scope>
    <source>
        <strain evidence="2">S5(T) (JCM 30642 \VKM B-2941)</strain>
    </source>
</reference>
<organism evidence="1 2">
    <name type="scientific">Cuniculiplasma divulgatum</name>
    <dbReference type="NCBI Taxonomy" id="1673428"/>
    <lineage>
        <taxon>Archaea</taxon>
        <taxon>Methanobacteriati</taxon>
        <taxon>Thermoplasmatota</taxon>
        <taxon>Thermoplasmata</taxon>
        <taxon>Thermoplasmatales</taxon>
        <taxon>Cuniculiplasmataceae</taxon>
        <taxon>Cuniculiplasma</taxon>
    </lineage>
</organism>
<name>A0A1N5TYH9_9ARCH</name>
<gene>
    <name evidence="1" type="ORF">CSP5_0738</name>
</gene>
<dbReference type="RefSeq" id="WP_021788780.1">
    <property type="nucleotide sequence ID" value="NZ_LT671858.1"/>
</dbReference>
<protein>
    <submittedName>
        <fullName evidence="1">IS1111 group IS110 family transposase OrfA</fullName>
    </submittedName>
</protein>
<dbReference type="EMBL" id="LT671858">
    <property type="protein sequence ID" value="SIM53532.1"/>
    <property type="molecule type" value="Genomic_DNA"/>
</dbReference>
<sequence>MIRILIGMDVHECNIYITEMEHNANVNEQYEIRNDESSWGDFREIYLSKYPEISLEVSTSGKYVAGKVRDMGFSIHLAYP</sequence>
<dbReference type="AlphaFoldDB" id="A0A1N5TYH9"/>
<evidence type="ECO:0000313" key="2">
    <source>
        <dbReference type="Proteomes" id="UP000195607"/>
    </source>
</evidence>
<evidence type="ECO:0000313" key="1">
    <source>
        <dbReference type="EMBL" id="SIM53532.1"/>
    </source>
</evidence>
<proteinExistence type="predicted"/>
<dbReference type="GeneID" id="41588015"/>